<comment type="caution">
    <text evidence="2">The sequence shown here is derived from an EMBL/GenBank/DDBJ whole genome shotgun (WGS) entry which is preliminary data.</text>
</comment>
<reference evidence="2 3" key="1">
    <citation type="submission" date="2018-10" db="EMBL/GenBank/DDBJ databases">
        <title>The genome of Lysobacter enzymogenes OH11.</title>
        <authorList>
            <person name="Liu F."/>
            <person name="Zhao Y."/>
            <person name="Qian G."/>
            <person name="Chen Y."/>
            <person name="Xu H."/>
        </authorList>
    </citation>
    <scope>NUCLEOTIDE SEQUENCE [LARGE SCALE GENOMIC DNA]</scope>
    <source>
        <strain evidence="2 3">OH11</strain>
    </source>
</reference>
<feature type="region of interest" description="Disordered" evidence="1">
    <location>
        <begin position="15"/>
        <end position="43"/>
    </location>
</feature>
<dbReference type="EMBL" id="RCTY01000019">
    <property type="protein sequence ID" value="ROU07891.1"/>
    <property type="molecule type" value="Genomic_DNA"/>
</dbReference>
<evidence type="ECO:0000256" key="1">
    <source>
        <dbReference type="SAM" id="MobiDB-lite"/>
    </source>
</evidence>
<dbReference type="Proteomes" id="UP000275910">
    <property type="component" value="Unassembled WGS sequence"/>
</dbReference>
<evidence type="ECO:0000313" key="2">
    <source>
        <dbReference type="EMBL" id="ROU07891.1"/>
    </source>
</evidence>
<protein>
    <submittedName>
        <fullName evidence="2">Uncharacterized protein</fullName>
    </submittedName>
</protein>
<organism evidence="2 3">
    <name type="scientific">Lysobacter enzymogenes</name>
    <dbReference type="NCBI Taxonomy" id="69"/>
    <lineage>
        <taxon>Bacteria</taxon>
        <taxon>Pseudomonadati</taxon>
        <taxon>Pseudomonadota</taxon>
        <taxon>Gammaproteobacteria</taxon>
        <taxon>Lysobacterales</taxon>
        <taxon>Lysobacteraceae</taxon>
        <taxon>Lysobacter</taxon>
    </lineage>
</organism>
<evidence type="ECO:0000313" key="3">
    <source>
        <dbReference type="Proteomes" id="UP000275910"/>
    </source>
</evidence>
<dbReference type="AlphaFoldDB" id="A0A3N2RKK3"/>
<sequence>MVFVLFAALSPAQAADTAPVAQEPAGTPAEHQDFKIEASPPEPGSARAQALAALDTAERLTLYSLQPWQPPETPEAWSKLRSSEFSRRVRELNDSSQREWCHAHECIDGNRVLGSVEVGAADRATVLQALRDSFAKVPNFGFACGAQYRHAVGFFDAGQHYQALLCYHCGQVKIRVDGKDRSGDEQTYEMGDLRAINAILTRAGVRLSEGAEP</sequence>
<accession>A0A3N2RKK3</accession>
<proteinExistence type="predicted"/>
<name>A0A3N2RKK3_LYSEN</name>
<gene>
    <name evidence="2" type="ORF">D9T17_06730</name>
</gene>